<gene>
    <name evidence="2" type="ORF">GCM10007053_14310</name>
</gene>
<evidence type="ECO:0008006" key="4">
    <source>
        <dbReference type="Google" id="ProtNLM"/>
    </source>
</evidence>
<keyword evidence="1" id="KW-0472">Membrane</keyword>
<protein>
    <recommendedName>
        <fullName evidence="4">DUF4345 domain-containing protein</fullName>
    </recommendedName>
</protein>
<comment type="caution">
    <text evidence="2">The sequence shown here is derived from an EMBL/GenBank/DDBJ whole genome shotgun (WGS) entry which is preliminary data.</text>
</comment>
<dbReference type="EMBL" id="BMYM01000001">
    <property type="protein sequence ID" value="GHD31358.1"/>
    <property type="molecule type" value="Genomic_DNA"/>
</dbReference>
<keyword evidence="1" id="KW-0812">Transmembrane</keyword>
<dbReference type="RefSeq" id="WP_229802626.1">
    <property type="nucleotide sequence ID" value="NZ_BMYM01000001.1"/>
</dbReference>
<feature type="transmembrane region" description="Helical" evidence="1">
    <location>
        <begin position="45"/>
        <end position="65"/>
    </location>
</feature>
<dbReference type="AlphaFoldDB" id="A0A918XHU8"/>
<evidence type="ECO:0000313" key="2">
    <source>
        <dbReference type="EMBL" id="GHD31358.1"/>
    </source>
</evidence>
<reference evidence="2" key="1">
    <citation type="journal article" date="2014" name="Int. J. Syst. Evol. Microbiol.">
        <title>Complete genome sequence of Corynebacterium casei LMG S-19264T (=DSM 44701T), isolated from a smear-ripened cheese.</title>
        <authorList>
            <consortium name="US DOE Joint Genome Institute (JGI-PGF)"/>
            <person name="Walter F."/>
            <person name="Albersmeier A."/>
            <person name="Kalinowski J."/>
            <person name="Ruckert C."/>
        </authorList>
    </citation>
    <scope>NUCLEOTIDE SEQUENCE</scope>
    <source>
        <strain evidence="2">KCTC 23430</strain>
    </source>
</reference>
<dbReference type="Pfam" id="PF14248">
    <property type="entry name" value="DUF4345"/>
    <property type="match status" value="1"/>
</dbReference>
<accession>A0A918XHU8</accession>
<name>A0A918XHU8_9GAMM</name>
<keyword evidence="1" id="KW-1133">Transmembrane helix</keyword>
<feature type="transmembrane region" description="Helical" evidence="1">
    <location>
        <begin position="102"/>
        <end position="121"/>
    </location>
</feature>
<evidence type="ECO:0000313" key="3">
    <source>
        <dbReference type="Proteomes" id="UP000644693"/>
    </source>
</evidence>
<dbReference type="Proteomes" id="UP000644693">
    <property type="component" value="Unassembled WGS sequence"/>
</dbReference>
<reference evidence="2" key="2">
    <citation type="submission" date="2020-09" db="EMBL/GenBank/DDBJ databases">
        <authorList>
            <person name="Sun Q."/>
            <person name="Kim S."/>
        </authorList>
    </citation>
    <scope>NUCLEOTIDE SEQUENCE</scope>
    <source>
        <strain evidence="2">KCTC 23430</strain>
    </source>
</reference>
<keyword evidence="3" id="KW-1185">Reference proteome</keyword>
<dbReference type="InterPro" id="IPR025597">
    <property type="entry name" value="DUF4345"/>
</dbReference>
<organism evidence="2 3">
    <name type="scientific">Parahalioglobus pacificus</name>
    <dbReference type="NCBI Taxonomy" id="930806"/>
    <lineage>
        <taxon>Bacteria</taxon>
        <taxon>Pseudomonadati</taxon>
        <taxon>Pseudomonadota</taxon>
        <taxon>Gammaproteobacteria</taxon>
        <taxon>Cellvibrionales</taxon>
        <taxon>Halieaceae</taxon>
        <taxon>Parahalioglobus</taxon>
    </lineage>
</organism>
<sequence>MIGKFILWLSAIVFTAYGLFGFFNPEIPAGFAGIVMSNGNAFAEIGAMYGGLQTGIGLFCAVAALKPEHTRSGLLVLLLGIGFLALGRLYSALTVGEALTAYTWGALVFEVFVTVLAGLGLKQSQAPTTP</sequence>
<evidence type="ECO:0000256" key="1">
    <source>
        <dbReference type="SAM" id="Phobius"/>
    </source>
</evidence>
<feature type="transmembrane region" description="Helical" evidence="1">
    <location>
        <begin position="72"/>
        <end position="90"/>
    </location>
</feature>
<proteinExistence type="predicted"/>